<proteinExistence type="predicted"/>
<dbReference type="AlphaFoldDB" id="A0A0K0GHI1"/>
<accession>A0A0K0GHI1</accession>
<sequence length="75" mass="7532">MDVACSALERATVALSGSLDANGAVDNDVHDGSINSALGRRAADARCPPTNLDCPSGSIAANAASARLMCWCLIG</sequence>
<gene>
    <name evidence="1" type="ordered locus">PXO_04284</name>
</gene>
<protein>
    <submittedName>
        <fullName evidence="1">Uncharacterized protein</fullName>
    </submittedName>
</protein>
<dbReference type="Proteomes" id="UP000001740">
    <property type="component" value="Chromosome"/>
</dbReference>
<dbReference type="EMBL" id="CP000967">
    <property type="protein sequence ID" value="ACD57561.1"/>
    <property type="molecule type" value="Genomic_DNA"/>
</dbReference>
<evidence type="ECO:0000313" key="2">
    <source>
        <dbReference type="Proteomes" id="UP000001740"/>
    </source>
</evidence>
<dbReference type="KEGG" id="xop:PXO_04284"/>
<name>A0A0K0GHI1_XANOP</name>
<organism evidence="1 2">
    <name type="scientific">Xanthomonas oryzae pv. oryzae (strain PXO99A)</name>
    <dbReference type="NCBI Taxonomy" id="360094"/>
    <lineage>
        <taxon>Bacteria</taxon>
        <taxon>Pseudomonadati</taxon>
        <taxon>Pseudomonadota</taxon>
        <taxon>Gammaproteobacteria</taxon>
        <taxon>Lysobacterales</taxon>
        <taxon>Lysobacteraceae</taxon>
        <taxon>Xanthomonas</taxon>
    </lineage>
</organism>
<evidence type="ECO:0000313" key="1">
    <source>
        <dbReference type="EMBL" id="ACD57561.1"/>
    </source>
</evidence>
<dbReference type="HOGENOM" id="CLU_2670216_0_0_6"/>
<reference evidence="1 2" key="1">
    <citation type="journal article" date="2008" name="BMC Genomics">
        <title>Genome sequence and rapid evolution of the rice pathogen Xanthomonas oryzae pv. oryzae PXO99A.</title>
        <authorList>
            <person name="Salzberg S.L."/>
            <person name="Sommer D.D."/>
            <person name="Schatz M.C."/>
            <person name="Phillippy A.M."/>
            <person name="Rabinowicz P.D."/>
            <person name="Tsuge S."/>
            <person name="Furutani A."/>
            <person name="Ochiai H."/>
            <person name="Delcher A.L."/>
            <person name="Kelley D."/>
            <person name="Madupu R."/>
            <person name="Puiu D."/>
            <person name="Radune D."/>
            <person name="Shumway M."/>
            <person name="Trapnell C."/>
            <person name="Aparna G."/>
            <person name="Jha G."/>
            <person name="Pandey A."/>
            <person name="Patil P.B."/>
            <person name="Ishihara H."/>
            <person name="Meyer D.F."/>
            <person name="Szurek B."/>
            <person name="Verdier V."/>
            <person name="Koebnik R."/>
            <person name="Dow J.M."/>
            <person name="Ryan R.P."/>
            <person name="Hirata H."/>
            <person name="Tsuyumu S."/>
            <person name="Won Lee S."/>
            <person name="Seo Y.S."/>
            <person name="Sriariyanum M."/>
            <person name="Ronald P.C."/>
            <person name="Sonti R.V."/>
            <person name="Van Sluys M.A."/>
            <person name="Leach J.E."/>
            <person name="White F.F."/>
            <person name="Bogdanove A.J."/>
        </authorList>
    </citation>
    <scope>NUCLEOTIDE SEQUENCE [LARGE SCALE GENOMIC DNA]</scope>
    <source>
        <strain evidence="1 2">PXO99A</strain>
    </source>
</reference>